<evidence type="ECO:0000313" key="1">
    <source>
        <dbReference type="EMBL" id="AEA47779.1"/>
    </source>
</evidence>
<dbReference type="KEGG" id="ave:Arcve_1783"/>
<dbReference type="AlphaFoldDB" id="F2KQX3"/>
<gene>
    <name evidence="1" type="ordered locus">Arcve_1783</name>
</gene>
<dbReference type="GeneID" id="10394912"/>
<reference evidence="1 2" key="1">
    <citation type="submission" date="2011-03" db="EMBL/GenBank/DDBJ databases">
        <title>The complete genome of Archaeoglobus veneficus SNP6.</title>
        <authorList>
            <consortium name="US DOE Joint Genome Institute (JGI-PGF)"/>
            <person name="Lucas S."/>
            <person name="Copeland A."/>
            <person name="Lapidus A."/>
            <person name="Bruce D."/>
            <person name="Goodwin L."/>
            <person name="Pitluck S."/>
            <person name="Kyrpides N."/>
            <person name="Mavromatis K."/>
            <person name="Pagani I."/>
            <person name="Ivanova N."/>
            <person name="Mikhailova N."/>
            <person name="Lu M."/>
            <person name="Detter J.C."/>
            <person name="Tapia R."/>
            <person name="Han C."/>
            <person name="Land M."/>
            <person name="Hauser L."/>
            <person name="Markowitz V."/>
            <person name="Cheng J.-F."/>
            <person name="Hugenholtz P."/>
            <person name="Woyke T."/>
            <person name="Wu D."/>
            <person name="Spring S."/>
            <person name="Brambilla E."/>
            <person name="Klenk H.-P."/>
            <person name="Eisen J.A."/>
        </authorList>
    </citation>
    <scope>NUCLEOTIDE SEQUENCE [LARGE SCALE GENOMIC DNA]</scope>
    <source>
        <strain>SNP6</strain>
    </source>
</reference>
<dbReference type="RefSeq" id="WP_013684435.1">
    <property type="nucleotide sequence ID" value="NC_015320.1"/>
</dbReference>
<sequence length="70" mass="7587">MGKRNRIVCPNCGSKVKISKLKPVFKEEYVNPDGSLKISEDEALRGGWLSKVLKGVACPKCGEIIGKPEG</sequence>
<accession>F2KQX3</accession>
<keyword evidence="2" id="KW-1185">Reference proteome</keyword>
<dbReference type="EMBL" id="CP002588">
    <property type="protein sequence ID" value="AEA47779.1"/>
    <property type="molecule type" value="Genomic_DNA"/>
</dbReference>
<dbReference type="HOGENOM" id="CLU_2747945_0_0_2"/>
<evidence type="ECO:0000313" key="2">
    <source>
        <dbReference type="Proteomes" id="UP000008136"/>
    </source>
</evidence>
<protein>
    <submittedName>
        <fullName evidence="1">Uncharacterized protein</fullName>
    </submittedName>
</protein>
<dbReference type="Proteomes" id="UP000008136">
    <property type="component" value="Chromosome"/>
</dbReference>
<organism evidence="1 2">
    <name type="scientific">Archaeoglobus veneficus (strain DSM 11195 / SNP6)</name>
    <dbReference type="NCBI Taxonomy" id="693661"/>
    <lineage>
        <taxon>Archaea</taxon>
        <taxon>Methanobacteriati</taxon>
        <taxon>Methanobacteriota</taxon>
        <taxon>Archaeoglobi</taxon>
        <taxon>Archaeoglobales</taxon>
        <taxon>Archaeoglobaceae</taxon>
        <taxon>Archaeoglobus</taxon>
    </lineage>
</organism>
<dbReference type="STRING" id="693661.Arcve_1783"/>
<proteinExistence type="predicted"/>
<name>F2KQX3_ARCVS</name>